<feature type="repeat" description="TPR" evidence="1">
    <location>
        <begin position="463"/>
        <end position="496"/>
    </location>
</feature>
<dbReference type="SUPFAM" id="SSF48452">
    <property type="entry name" value="TPR-like"/>
    <property type="match status" value="1"/>
</dbReference>
<dbReference type="Proteomes" id="UP000238163">
    <property type="component" value="Unassembled WGS sequence"/>
</dbReference>
<dbReference type="InterPro" id="IPR019734">
    <property type="entry name" value="TPR_rpt"/>
</dbReference>
<dbReference type="EMBL" id="NWTN01000046">
    <property type="protein sequence ID" value="PRQ64557.1"/>
    <property type="molecule type" value="Genomic_DNA"/>
</dbReference>
<accession>A0ABX5D4I4</accession>
<evidence type="ECO:0000259" key="2">
    <source>
        <dbReference type="Pfam" id="PF20698"/>
    </source>
</evidence>
<name>A0ABX5D4I4_9VIBR</name>
<sequence length="1088" mass="123146">MVNQEHSGLGDNVAGNKYESIIRSVQARDLMGLTESIMRDVCYRDLDKAHEKLNVLFGISALEADVQLLLKALRVKVELANALESPSKNELVMLLGRGTLPDGVREVVTSILIDLESRTSESLARDRYSDLPVSGAYTKEVFYECLASKEELNDSYRTAKIYDLSEQELTGLVRGAVRVEDFVWAFELVQRLHEHFTSSNSATLLLYTEACLLATQNQQKYYVSLSKREKNDVDRLVNQLLISIADSDDNRHIATLINLLSLTHFSDNRLFEQGKLHLDKIRKMSPVCAEYIEQLSDGGSGAETKFELVSDSLDLEQFARLDFALQNDHIKVNTVNKWVDRGGAVHTGDDYVNSFFDLYLRASVCSSANKKAVQLLDERAQRFFELDAERFLRVNPHAMLRLCEKFIELGLPLNAVKYLAPFLSDEAWVSPVFQCYLDALFESEKFDLFLSKIRHLEPSDKTASIHLREAQVYERLNQYDLSIESTRSAIKISPNYPYLWHLLLHVSRAKGLNKQELSDIVFEIPEVIFSSYDESKVPLVNEIATHVDINLADRVLVDWFAQSPDKVATALTQIHLNSLRNRPEVTSNPYIPLHCCDGVTYSDGFETFTRLLVRDVDCTHPLLLDIESPLGQTLNEMQEGTTSGVYTMLERLPSYVAAYRHAADIRHKGNDGTDAFRMFTIPSNEGEMIPYVENILRRYSSEEKRRDEVLQNPNVPLMMRGHFTDKGNPVRGAIMHLSSSESTQYMKLFNGGEEQFDKVIVDVYTAVYLALMGLATSIVNLNLKIVLCQQTKRALESWIEDILRDDYMSMGVSEKGMYRITSEDIQRDCLDLIQGLKTLLECAQVEALKPADTPDLLVKMRDMVDDTVYSTFQLSVANDIPLLCIDHLMIELAHRSGCPAANMNSFVERALKSLSFKERKKSIQYNLFSGTPASILYQDIMELSCSSEPSDTYLVFKFMEKYGEAIDGTGTPLKFLTDIVRNVTAVAYIDRTILSGGRTINPQYDGYAEHVFNSCCRVAMKTLTGDTVEQRFATLIFSVVNTPSRVRKYAQLISYLASEFAVGHFLDFDACNKALTSYQVKLEGKNES</sequence>
<reference evidence="3 4" key="1">
    <citation type="submission" date="2017-09" db="EMBL/GenBank/DDBJ databases">
        <authorList>
            <person name="Girard L."/>
            <person name="Lami R."/>
            <person name="Suzuki M."/>
            <person name="Baudart J."/>
        </authorList>
    </citation>
    <scope>NUCLEOTIDE SEQUENCE [LARGE SCALE GENOMIC DNA]</scope>
    <source>
        <strain evidence="3 4">17LN0615E</strain>
    </source>
</reference>
<keyword evidence="1" id="KW-0802">TPR repeat</keyword>
<evidence type="ECO:0000256" key="1">
    <source>
        <dbReference type="PROSITE-ProRule" id="PRU00339"/>
    </source>
</evidence>
<dbReference type="InterPro" id="IPR011990">
    <property type="entry name" value="TPR-like_helical_dom_sf"/>
</dbReference>
<dbReference type="Pfam" id="PF20698">
    <property type="entry name" value="PIN-TPR-GreABC"/>
    <property type="match status" value="1"/>
</dbReference>
<dbReference type="SMART" id="SM00028">
    <property type="entry name" value="TPR"/>
    <property type="match status" value="1"/>
</dbReference>
<organism evidence="3 4">
    <name type="scientific">Vibrio mediterranei</name>
    <dbReference type="NCBI Taxonomy" id="689"/>
    <lineage>
        <taxon>Bacteria</taxon>
        <taxon>Pseudomonadati</taxon>
        <taxon>Pseudomonadota</taxon>
        <taxon>Gammaproteobacteria</taxon>
        <taxon>Vibrionales</taxon>
        <taxon>Vibrionaceae</taxon>
        <taxon>Vibrio</taxon>
    </lineage>
</organism>
<reference evidence="3 4" key="2">
    <citation type="submission" date="2018-03" db="EMBL/GenBank/DDBJ databases">
        <title>Genetic Diversity and Phenotypic Plasticity of AHL Mediated Quorum Sensing in Environmental Strains of Vibrio mediterranei.</title>
        <authorList>
            <person name="Lantoine F."/>
            <person name="Vouve F."/>
        </authorList>
    </citation>
    <scope>NUCLEOTIDE SEQUENCE [LARGE SCALE GENOMIC DNA]</scope>
    <source>
        <strain evidence="3 4">17LN0615E</strain>
    </source>
</reference>
<evidence type="ECO:0000313" key="3">
    <source>
        <dbReference type="EMBL" id="PRQ64557.1"/>
    </source>
</evidence>
<protein>
    <recommendedName>
        <fullName evidence="2">PIN domain-containing protein</fullName>
    </recommendedName>
</protein>
<keyword evidence="4" id="KW-1185">Reference proteome</keyword>
<proteinExistence type="predicted"/>
<gene>
    <name evidence="3" type="ORF">COR51_26885</name>
</gene>
<dbReference type="RefSeq" id="WP_096444074.1">
    <property type="nucleotide sequence ID" value="NZ_NWTN01000046.1"/>
</dbReference>
<evidence type="ECO:0000313" key="4">
    <source>
        <dbReference type="Proteomes" id="UP000238163"/>
    </source>
</evidence>
<dbReference type="PROSITE" id="PS50005">
    <property type="entry name" value="TPR"/>
    <property type="match status" value="1"/>
</dbReference>
<dbReference type="Gene3D" id="1.25.40.10">
    <property type="entry name" value="Tetratricopeptide repeat domain"/>
    <property type="match status" value="1"/>
</dbReference>
<comment type="caution">
    <text evidence="3">The sequence shown here is derived from an EMBL/GenBank/DDBJ whole genome shotgun (WGS) entry which is preliminary data.</text>
</comment>
<dbReference type="InterPro" id="IPR048987">
    <property type="entry name" value="PIN-TPR-GreABC"/>
</dbReference>
<feature type="domain" description="PIN" evidence="2">
    <location>
        <begin position="760"/>
        <end position="894"/>
    </location>
</feature>